<evidence type="ECO:0000313" key="2">
    <source>
        <dbReference type="EMBL" id="PKQ72350.1"/>
    </source>
</evidence>
<dbReference type="EMBL" id="NQMM01000060">
    <property type="protein sequence ID" value="PKQ72350.1"/>
    <property type="molecule type" value="Genomic_DNA"/>
</dbReference>
<dbReference type="SUPFAM" id="SSF53448">
    <property type="entry name" value="Nucleotide-diphospho-sugar transferases"/>
    <property type="match status" value="1"/>
</dbReference>
<dbReference type="PANTHER" id="PTHR43685">
    <property type="entry name" value="GLYCOSYLTRANSFERASE"/>
    <property type="match status" value="1"/>
</dbReference>
<dbReference type="Proteomes" id="UP000233467">
    <property type="component" value="Unassembled WGS sequence"/>
</dbReference>
<dbReference type="CDD" id="cd00761">
    <property type="entry name" value="Glyco_tranf_GTA_type"/>
    <property type="match status" value="1"/>
</dbReference>
<feature type="domain" description="Glycosyltransferase 2-like" evidence="1">
    <location>
        <begin position="8"/>
        <end position="174"/>
    </location>
</feature>
<dbReference type="InterPro" id="IPR029044">
    <property type="entry name" value="Nucleotide-diphossugar_trans"/>
</dbReference>
<reference evidence="2 3" key="1">
    <citation type="journal article" date="2017" name="Front. Microbiol.">
        <title>Strong Genomic and Phenotypic Heterogeneity in the Aeromonas sobria Species Complex.</title>
        <authorList>
            <person name="Gauthier J."/>
            <person name="Vincent A.T."/>
            <person name="Charette S.J."/>
            <person name="Derome N."/>
        </authorList>
    </citation>
    <scope>NUCLEOTIDE SEQUENCE [LARGE SCALE GENOMIC DNA]</scope>
    <source>
        <strain evidence="2 3">TM18</strain>
    </source>
</reference>
<comment type="caution">
    <text evidence="2">The sequence shown here is derived from an EMBL/GenBank/DDBJ whole genome shotgun (WGS) entry which is preliminary data.</text>
</comment>
<gene>
    <name evidence="2" type="ORF">CJP16_21455</name>
</gene>
<dbReference type="PANTHER" id="PTHR43685:SF11">
    <property type="entry name" value="GLYCOSYLTRANSFERASE TAGX-RELATED"/>
    <property type="match status" value="1"/>
</dbReference>
<dbReference type="GO" id="GO:0016740">
    <property type="term" value="F:transferase activity"/>
    <property type="evidence" value="ECO:0007669"/>
    <property type="project" value="UniProtKB-KW"/>
</dbReference>
<keyword evidence="3" id="KW-1185">Reference proteome</keyword>
<evidence type="ECO:0000259" key="1">
    <source>
        <dbReference type="Pfam" id="PF00535"/>
    </source>
</evidence>
<accession>A0A2N3IN95</accession>
<name>A0A2N3IN95_AERSO</name>
<organism evidence="2 3">
    <name type="scientific">Aeromonas sobria</name>
    <dbReference type="NCBI Taxonomy" id="646"/>
    <lineage>
        <taxon>Bacteria</taxon>
        <taxon>Pseudomonadati</taxon>
        <taxon>Pseudomonadota</taxon>
        <taxon>Gammaproteobacteria</taxon>
        <taxon>Aeromonadales</taxon>
        <taxon>Aeromonadaceae</taxon>
        <taxon>Aeromonas</taxon>
    </lineage>
</organism>
<keyword evidence="2" id="KW-0808">Transferase</keyword>
<sequence>MDFLMKVSVLVPVYNLGRFIEPCLLSLLEQQTNFDFEVIAIDDGSSDDSWAIMQRLASQWPTLRALQNKKNIGVCLTIRTLLEKAQGSYLVYVDGDDLALPGKLQALSDHLDMNPDCGFVYHEAEVFDSDSNRATSLFSRDYYNAKYIPDRAGPEHLVQYGLFFNTSSCAFRRHDRMLDAVNMDCHVVNDYSWHILNSSYLGGNIDRIPQVYGRYRIHGSSICGSIRSSEARRKLALQDMLAACDLALQAGMDELLVKRGKSHLWFSTALYFLRARNWALFDIFITDSVQYEWFFDERHEFAWQHKNEPERVLEKIFGCSTVYIINLTK</sequence>
<evidence type="ECO:0000313" key="3">
    <source>
        <dbReference type="Proteomes" id="UP000233467"/>
    </source>
</evidence>
<proteinExistence type="predicted"/>
<dbReference type="AlphaFoldDB" id="A0A2N3IN95"/>
<dbReference type="InterPro" id="IPR001173">
    <property type="entry name" value="Glyco_trans_2-like"/>
</dbReference>
<dbReference type="InterPro" id="IPR050834">
    <property type="entry name" value="Glycosyltransf_2"/>
</dbReference>
<protein>
    <submittedName>
        <fullName evidence="2">Glycosyl transferase</fullName>
    </submittedName>
</protein>
<dbReference type="Pfam" id="PF00535">
    <property type="entry name" value="Glycos_transf_2"/>
    <property type="match status" value="1"/>
</dbReference>
<dbReference type="Gene3D" id="3.90.550.10">
    <property type="entry name" value="Spore Coat Polysaccharide Biosynthesis Protein SpsA, Chain A"/>
    <property type="match status" value="1"/>
</dbReference>